<evidence type="ECO:0008006" key="5">
    <source>
        <dbReference type="Google" id="ProtNLM"/>
    </source>
</evidence>
<comment type="caution">
    <text evidence="3">The sequence shown here is derived from an EMBL/GenBank/DDBJ whole genome shotgun (WGS) entry which is preliminary data.</text>
</comment>
<dbReference type="EMBL" id="JBBWRZ010000013">
    <property type="protein sequence ID" value="KAK8223747.1"/>
    <property type="molecule type" value="Genomic_DNA"/>
</dbReference>
<feature type="signal peptide" evidence="2">
    <location>
        <begin position="1"/>
        <end position="43"/>
    </location>
</feature>
<dbReference type="Proteomes" id="UP001492380">
    <property type="component" value="Unassembled WGS sequence"/>
</dbReference>
<reference evidence="3 4" key="1">
    <citation type="submission" date="2024-04" db="EMBL/GenBank/DDBJ databases">
        <title>Phyllosticta paracitricarpa is synonymous to the EU quarantine fungus P. citricarpa based on phylogenomic analyses.</title>
        <authorList>
            <consortium name="Lawrence Berkeley National Laboratory"/>
            <person name="Van Ingen-Buijs V.A."/>
            <person name="Van Westerhoven A.C."/>
            <person name="Haridas S."/>
            <person name="Skiadas P."/>
            <person name="Martin F."/>
            <person name="Groenewald J.Z."/>
            <person name="Crous P.W."/>
            <person name="Seidl M.F."/>
        </authorList>
    </citation>
    <scope>NUCLEOTIDE SEQUENCE [LARGE SCALE GENOMIC DNA]</scope>
    <source>
        <strain evidence="3 4">CBS 123374</strain>
    </source>
</reference>
<evidence type="ECO:0000313" key="4">
    <source>
        <dbReference type="Proteomes" id="UP001492380"/>
    </source>
</evidence>
<gene>
    <name evidence="3" type="ORF">HDK90DRAFT_102043</name>
</gene>
<evidence type="ECO:0000256" key="2">
    <source>
        <dbReference type="SAM" id="SignalP"/>
    </source>
</evidence>
<feature type="region of interest" description="Disordered" evidence="1">
    <location>
        <begin position="51"/>
        <end position="88"/>
    </location>
</feature>
<evidence type="ECO:0000313" key="3">
    <source>
        <dbReference type="EMBL" id="KAK8223747.1"/>
    </source>
</evidence>
<feature type="compositionally biased region" description="Low complexity" evidence="1">
    <location>
        <begin position="53"/>
        <end position="66"/>
    </location>
</feature>
<accession>A0ABR1YA61</accession>
<keyword evidence="4" id="KW-1185">Reference proteome</keyword>
<name>A0ABR1YA61_9PEZI</name>
<proteinExistence type="predicted"/>
<evidence type="ECO:0000256" key="1">
    <source>
        <dbReference type="SAM" id="MobiDB-lite"/>
    </source>
</evidence>
<feature type="chain" id="PRO_5046105544" description="Secreted protein" evidence="2">
    <location>
        <begin position="44"/>
        <end position="88"/>
    </location>
</feature>
<keyword evidence="2" id="KW-0732">Signal</keyword>
<sequence length="88" mass="9576">MMLVGFLSLTIARCHECAGCRKQGPYLLLLHVLCIYAVQYSRAGEANSTYKFPSPQQPSVAQPSPAHYSSQAGAGQTWNRTTCPARGM</sequence>
<protein>
    <recommendedName>
        <fullName evidence="5">Secreted protein</fullName>
    </recommendedName>
</protein>
<feature type="compositionally biased region" description="Polar residues" evidence="1">
    <location>
        <begin position="67"/>
        <end position="82"/>
    </location>
</feature>
<organism evidence="3 4">
    <name type="scientific">Phyllosticta capitalensis</name>
    <dbReference type="NCBI Taxonomy" id="121624"/>
    <lineage>
        <taxon>Eukaryota</taxon>
        <taxon>Fungi</taxon>
        <taxon>Dikarya</taxon>
        <taxon>Ascomycota</taxon>
        <taxon>Pezizomycotina</taxon>
        <taxon>Dothideomycetes</taxon>
        <taxon>Dothideomycetes incertae sedis</taxon>
        <taxon>Botryosphaeriales</taxon>
        <taxon>Phyllostictaceae</taxon>
        <taxon>Phyllosticta</taxon>
    </lineage>
</organism>